<evidence type="ECO:0000313" key="2">
    <source>
        <dbReference type="RefSeq" id="XP_026680558.1"/>
    </source>
</evidence>
<keyword evidence="1" id="KW-1185">Reference proteome</keyword>
<dbReference type="AlphaFoldDB" id="A0A3Q0J0T1"/>
<reference evidence="2" key="1">
    <citation type="submission" date="2025-08" db="UniProtKB">
        <authorList>
            <consortium name="RefSeq"/>
        </authorList>
    </citation>
    <scope>IDENTIFICATION</scope>
</reference>
<protein>
    <submittedName>
        <fullName evidence="2">Uncharacterized protein LOC103510797</fullName>
    </submittedName>
</protein>
<sequence>MKIDGPVNPVEGCQNELVKLVKNNLDVHRRNLKSLNNMVGYQNQWNADMYRMLRNNAGLLGAYVQSKAEPVPLVGGLTRAFSSWVAAPVVNALDNTIEGARSAIDGRVEQNRAMLKRVKSYTKPVSAKKAAAAAEAEADEE</sequence>
<proteinExistence type="predicted"/>
<dbReference type="PaxDb" id="121845-A0A3Q0J0T1"/>
<dbReference type="RefSeq" id="XP_026680558.1">
    <property type="nucleotide sequence ID" value="XM_026824757.1"/>
</dbReference>
<organism evidence="1 2">
    <name type="scientific">Diaphorina citri</name>
    <name type="common">Asian citrus psyllid</name>
    <dbReference type="NCBI Taxonomy" id="121845"/>
    <lineage>
        <taxon>Eukaryota</taxon>
        <taxon>Metazoa</taxon>
        <taxon>Ecdysozoa</taxon>
        <taxon>Arthropoda</taxon>
        <taxon>Hexapoda</taxon>
        <taxon>Insecta</taxon>
        <taxon>Pterygota</taxon>
        <taxon>Neoptera</taxon>
        <taxon>Paraneoptera</taxon>
        <taxon>Hemiptera</taxon>
        <taxon>Sternorrhyncha</taxon>
        <taxon>Psylloidea</taxon>
        <taxon>Psyllidae</taxon>
        <taxon>Diaphorininae</taxon>
        <taxon>Diaphorina</taxon>
    </lineage>
</organism>
<evidence type="ECO:0000313" key="1">
    <source>
        <dbReference type="Proteomes" id="UP000079169"/>
    </source>
</evidence>
<name>A0A3Q0J0T1_DIACI</name>
<dbReference type="Proteomes" id="UP000079169">
    <property type="component" value="Unplaced"/>
</dbReference>
<gene>
    <name evidence="2" type="primary">LOC103510797</name>
</gene>
<accession>A0A3Q0J0T1</accession>
<dbReference type="GeneID" id="103510797"/>
<dbReference type="KEGG" id="dci:103510797"/>